<gene>
    <name evidence="1" type="ORF">CIHG_00264</name>
</gene>
<accession>A0A0J8RC54</accession>
<organism evidence="1 2">
    <name type="scientific">Coccidioides immitis H538.4</name>
    <dbReference type="NCBI Taxonomy" id="396776"/>
    <lineage>
        <taxon>Eukaryota</taxon>
        <taxon>Fungi</taxon>
        <taxon>Dikarya</taxon>
        <taxon>Ascomycota</taxon>
        <taxon>Pezizomycotina</taxon>
        <taxon>Eurotiomycetes</taxon>
        <taxon>Eurotiomycetidae</taxon>
        <taxon>Onygenales</taxon>
        <taxon>Onygenaceae</taxon>
        <taxon>Coccidioides</taxon>
    </lineage>
</organism>
<evidence type="ECO:0000313" key="2">
    <source>
        <dbReference type="Proteomes" id="UP000054563"/>
    </source>
</evidence>
<protein>
    <submittedName>
        <fullName evidence="1">Uncharacterized protein</fullName>
    </submittedName>
</protein>
<dbReference type="EMBL" id="DS016981">
    <property type="protein sequence ID" value="KMU82482.1"/>
    <property type="molecule type" value="Genomic_DNA"/>
</dbReference>
<sequence>MQRHSLLFPKQGQLKMQISISSTHRALKLRFRSARRMWSHLLDGAQSGELAMAHVEELSQMRDCSCRFTSLSAVRPFLDLGALRPGIAQSGSPVITHCLQTSDHPISPAPAVIVHVSQAQPHGVETMPLSRVGGSQSVASGFQYAYSEHKTAKSRLEF</sequence>
<name>A0A0J8RC54_COCIT</name>
<dbReference type="Proteomes" id="UP000054563">
    <property type="component" value="Unassembled WGS sequence"/>
</dbReference>
<evidence type="ECO:0000313" key="1">
    <source>
        <dbReference type="EMBL" id="KMU82482.1"/>
    </source>
</evidence>
<proteinExistence type="predicted"/>
<dbReference type="VEuPathDB" id="FungiDB:CIHG_00264"/>
<reference evidence="2" key="1">
    <citation type="journal article" date="2010" name="Genome Res.">
        <title>Population genomic sequencing of Coccidioides fungi reveals recent hybridization and transposon control.</title>
        <authorList>
            <person name="Neafsey D.E."/>
            <person name="Barker B.M."/>
            <person name="Sharpton T.J."/>
            <person name="Stajich J.E."/>
            <person name="Park D.J."/>
            <person name="Whiston E."/>
            <person name="Hung C.-Y."/>
            <person name="McMahan C."/>
            <person name="White J."/>
            <person name="Sykes S."/>
            <person name="Heiman D."/>
            <person name="Young S."/>
            <person name="Zeng Q."/>
            <person name="Abouelleil A."/>
            <person name="Aftuck L."/>
            <person name="Bessette D."/>
            <person name="Brown A."/>
            <person name="FitzGerald M."/>
            <person name="Lui A."/>
            <person name="Macdonald J.P."/>
            <person name="Priest M."/>
            <person name="Orbach M.J."/>
            <person name="Galgiani J.N."/>
            <person name="Kirkland T.N."/>
            <person name="Cole G.T."/>
            <person name="Birren B.W."/>
            <person name="Henn M.R."/>
            <person name="Taylor J.W."/>
            <person name="Rounsley S.D."/>
        </authorList>
    </citation>
    <scope>NUCLEOTIDE SEQUENCE [LARGE SCALE GENOMIC DNA]</scope>
    <source>
        <strain evidence="2">H538.4</strain>
    </source>
</reference>
<dbReference type="AlphaFoldDB" id="A0A0J8RC54"/>